<dbReference type="NCBIfam" id="TIGR00594">
    <property type="entry name" value="polc"/>
    <property type="match status" value="1"/>
</dbReference>
<evidence type="ECO:0000313" key="12">
    <source>
        <dbReference type="EMBL" id="MBH8594817.1"/>
    </source>
</evidence>
<comment type="catalytic activity">
    <reaction evidence="10">
        <text>DNA(n) + a 2'-deoxyribonucleoside 5'-triphosphate = DNA(n+1) + diphosphate</text>
        <dbReference type="Rhea" id="RHEA:22508"/>
        <dbReference type="Rhea" id="RHEA-COMP:17339"/>
        <dbReference type="Rhea" id="RHEA-COMP:17340"/>
        <dbReference type="ChEBI" id="CHEBI:33019"/>
        <dbReference type="ChEBI" id="CHEBI:61560"/>
        <dbReference type="ChEBI" id="CHEBI:173112"/>
        <dbReference type="EC" id="2.7.7.7"/>
    </reaction>
</comment>
<dbReference type="CDD" id="cd12113">
    <property type="entry name" value="PHP_PolIIIA_DnaE3"/>
    <property type="match status" value="1"/>
</dbReference>
<dbReference type="InterPro" id="IPR004365">
    <property type="entry name" value="NA-bd_OB_tRNA"/>
</dbReference>
<dbReference type="InterPro" id="IPR004013">
    <property type="entry name" value="PHP_dom"/>
</dbReference>
<dbReference type="SMART" id="SM00481">
    <property type="entry name" value="POLIIIAc"/>
    <property type="match status" value="1"/>
</dbReference>
<dbReference type="GO" id="GO:0008408">
    <property type="term" value="F:3'-5' exonuclease activity"/>
    <property type="evidence" value="ECO:0007669"/>
    <property type="project" value="InterPro"/>
</dbReference>
<dbReference type="Gene3D" id="1.10.10.1600">
    <property type="entry name" value="Bacterial DNA polymerase III alpha subunit, thumb domain"/>
    <property type="match status" value="1"/>
</dbReference>
<dbReference type="Pfam" id="PF01336">
    <property type="entry name" value="tRNA_anti-codon"/>
    <property type="match status" value="1"/>
</dbReference>
<dbReference type="AlphaFoldDB" id="A0A8I1ABJ1"/>
<evidence type="ECO:0000313" key="13">
    <source>
        <dbReference type="Proteomes" id="UP000633619"/>
    </source>
</evidence>
<evidence type="ECO:0000256" key="10">
    <source>
        <dbReference type="ARBA" id="ARBA00049244"/>
    </source>
</evidence>
<dbReference type="InterPro" id="IPR011708">
    <property type="entry name" value="DNA_pol3_alpha_NTPase_dom"/>
</dbReference>
<dbReference type="EMBL" id="JAECVW010000002">
    <property type="protein sequence ID" value="MBH8594817.1"/>
    <property type="molecule type" value="Genomic_DNA"/>
</dbReference>
<name>A0A8I1ABJ1_THEIN</name>
<dbReference type="GO" id="GO:0005737">
    <property type="term" value="C:cytoplasm"/>
    <property type="evidence" value="ECO:0007669"/>
    <property type="project" value="UniProtKB-SubCell"/>
</dbReference>
<dbReference type="SUPFAM" id="SSF89550">
    <property type="entry name" value="PHP domain-like"/>
    <property type="match status" value="1"/>
</dbReference>
<dbReference type="SUPFAM" id="SSF160975">
    <property type="entry name" value="AF1531-like"/>
    <property type="match status" value="1"/>
</dbReference>
<dbReference type="Pfam" id="PF14579">
    <property type="entry name" value="HHH_6"/>
    <property type="match status" value="1"/>
</dbReference>
<evidence type="ECO:0000256" key="1">
    <source>
        <dbReference type="ARBA" id="ARBA00004496"/>
    </source>
</evidence>
<dbReference type="InterPro" id="IPR012340">
    <property type="entry name" value="NA-bd_OB-fold"/>
</dbReference>
<dbReference type="Pfam" id="PF02811">
    <property type="entry name" value="PHP"/>
    <property type="match status" value="1"/>
</dbReference>
<comment type="subcellular location">
    <subcellularLocation>
        <location evidence="1">Cytoplasm</location>
    </subcellularLocation>
</comment>
<dbReference type="Pfam" id="PF17657">
    <property type="entry name" value="DNA_pol3_finger"/>
    <property type="match status" value="1"/>
</dbReference>
<comment type="similarity">
    <text evidence="2">Belongs to the DNA polymerase type-C family. DnaE subfamily.</text>
</comment>
<comment type="function">
    <text evidence="9">DNA polymerase III is a complex, multichain enzyme responsible for most of the replicative synthesis in bacteria. This DNA polymerase also exhibits 3' to 5' exonuclease activity. The alpha chain is the DNA polymerase.</text>
</comment>
<dbReference type="InterPro" id="IPR040982">
    <property type="entry name" value="DNA_pol3_finger"/>
</dbReference>
<dbReference type="EC" id="2.7.7.7" evidence="3"/>
<proteinExistence type="inferred from homology"/>
<feature type="domain" description="Polymerase/histidinol phosphatase N-terminal" evidence="11">
    <location>
        <begin position="9"/>
        <end position="76"/>
    </location>
</feature>
<evidence type="ECO:0000259" key="11">
    <source>
        <dbReference type="SMART" id="SM00481"/>
    </source>
</evidence>
<dbReference type="PANTHER" id="PTHR32294">
    <property type="entry name" value="DNA POLYMERASE III SUBUNIT ALPHA"/>
    <property type="match status" value="1"/>
</dbReference>
<evidence type="ECO:0000256" key="8">
    <source>
        <dbReference type="ARBA" id="ARBA00022932"/>
    </source>
</evidence>
<keyword evidence="8" id="KW-0239">DNA-directed DNA polymerase</keyword>
<reference evidence="12 13" key="1">
    <citation type="submission" date="2020-12" db="EMBL/GenBank/DDBJ databases">
        <title>WGS of Thermoactinomyces spp.</title>
        <authorList>
            <person name="Cheng K."/>
        </authorList>
    </citation>
    <scope>NUCLEOTIDE SEQUENCE [LARGE SCALE GENOMIC DNA]</scope>
    <source>
        <strain evidence="13">CICC 10671\DSM 43846</strain>
    </source>
</reference>
<sequence length="1157" mass="132099">MAVEPDEFVHLHLHTEYSLLDGAARIKEVVAKAKQLGMKALAISDHGVMYGVIPFYRACLEEGIKPIIGCEMYLTDDYTKKTPLKEQKTYHLLLLAESNEGYQNLIRLCTEAHLRGFHHKPRIDRNLLRKHAAGLIATSSCLKGEIPQAILNGQYEKASRLIREYLDIFGKNCFYLELQDHGLPEQKQVNRVLIKWAEEFKIPLIATNDVHYVEKNDHEIHDCLLCIGTGSKLDDVHRFRFGSDQFYLKSKNEMKERFRHVPEAIQNTAKIAERCHVTIPLGQKWFPRFPVPDGMSARDYLKKLCLKGAEERYEKITDEILNRLHYELETIDQMDLNDYFLVVWDFVRFAHENGIAVGPGRGSAAGSLVAYLLNITQIDPIRYGLLFERFLNPERISMPDIDIDFNYERRDEVIRYVVEKYGADHVAHIITFGTMAPKAAVRDLGRVMDYPYPEVDRLAKMIPASPGMTMKKAYQSEPRLKQQTLDPAVGKLLKAAEKVEGMPRHVSTHAAGVVISSEPLTRFVPLQEGSEGIPLTQYPMEVLEKIGLLKVDFLGLRNLTIIENALRLIKETHGQTPDFSQMEYDDPATYRMLSRGETVGVFQLESFGMRQVLKELKPTRFEDLIAVLALYRPGPMEQIPRFIRAKHGLEKVDYLHPDLEEILEGTYGIIVYQEQIMKIAAKMAGFSLGQADILRRAVSKKEKSLLLEQRQAFVKGCIGQGYDESTAEQIYDLIVRFADYGFNRSHSAAYGVLAYQTAYLKANYPLEFMTALLATVMGNHDKMAEYIEEAKRMNLPVLPPDIQKSQRTFTVEGRAIRFGLLAVKNVGAHAIRNIIEARKEGPFKDLLDLCRRVDLRICNRRVLESLIECGATDSFPGHRAQNLSVLDDVMEQAMLEKQLADKDQLSFAFSGSNGEDIQFHLSQSRVTPYSREEKLEKEKELLGLYLSGHPLDAYQEEIRKSTTHTIPELKCLPDKSRVWIAGQVTRLKVIQTKKGEPMGFMTLADRHGEVETILFPKAFSRYRDDVKDGTMVLVKGSVQTDPDDRVQVVVDALMDLKAVKARRPDNPQGVYLRITPELEQAEKLNRLKAVILRNRGRIPVYLYYERMKQVRALPVDQYGIAWTEACVNQLKQIVGEEGLRVKRETEGTNRRQAAKRR</sequence>
<evidence type="ECO:0000256" key="7">
    <source>
        <dbReference type="ARBA" id="ARBA00022705"/>
    </source>
</evidence>
<dbReference type="GO" id="GO:0003676">
    <property type="term" value="F:nucleic acid binding"/>
    <property type="evidence" value="ECO:0007669"/>
    <property type="project" value="InterPro"/>
</dbReference>
<dbReference type="Gene3D" id="1.10.150.870">
    <property type="match status" value="1"/>
</dbReference>
<evidence type="ECO:0000256" key="9">
    <source>
        <dbReference type="ARBA" id="ARBA00025611"/>
    </source>
</evidence>
<dbReference type="RefSeq" id="WP_181732476.1">
    <property type="nucleotide sequence ID" value="NZ_JACEIR010000008.1"/>
</dbReference>
<keyword evidence="13" id="KW-1185">Reference proteome</keyword>
<evidence type="ECO:0000256" key="2">
    <source>
        <dbReference type="ARBA" id="ARBA00009496"/>
    </source>
</evidence>
<keyword evidence="5 12" id="KW-0808">Transferase</keyword>
<dbReference type="InterPro" id="IPR004805">
    <property type="entry name" value="DnaE2/DnaE/PolC"/>
</dbReference>
<dbReference type="CDD" id="cd04485">
    <property type="entry name" value="DnaE_OBF"/>
    <property type="match status" value="1"/>
</dbReference>
<organism evidence="12 13">
    <name type="scientific">Thermoactinomyces intermedius</name>
    <dbReference type="NCBI Taxonomy" id="2024"/>
    <lineage>
        <taxon>Bacteria</taxon>
        <taxon>Bacillati</taxon>
        <taxon>Bacillota</taxon>
        <taxon>Bacilli</taxon>
        <taxon>Bacillales</taxon>
        <taxon>Thermoactinomycetaceae</taxon>
        <taxon>Thermoactinomyces</taxon>
    </lineage>
</organism>
<dbReference type="Proteomes" id="UP000633619">
    <property type="component" value="Unassembled WGS sequence"/>
</dbReference>
<protein>
    <recommendedName>
        <fullName evidence="4">DNA polymerase III subunit alpha</fullName>
        <ecNumber evidence="3">2.7.7.7</ecNumber>
    </recommendedName>
</protein>
<dbReference type="InterPro" id="IPR003141">
    <property type="entry name" value="Pol/His_phosphatase_N"/>
</dbReference>
<evidence type="ECO:0000256" key="4">
    <source>
        <dbReference type="ARBA" id="ARBA00019114"/>
    </source>
</evidence>
<evidence type="ECO:0000256" key="3">
    <source>
        <dbReference type="ARBA" id="ARBA00012417"/>
    </source>
</evidence>
<gene>
    <name evidence="12" type="ORF">I8U20_05670</name>
</gene>
<evidence type="ECO:0000256" key="6">
    <source>
        <dbReference type="ARBA" id="ARBA00022695"/>
    </source>
</evidence>
<dbReference type="InterPro" id="IPR041931">
    <property type="entry name" value="DNA_pol3_alpha_thumb_dom"/>
</dbReference>
<comment type="caution">
    <text evidence="12">The sequence shown here is derived from an EMBL/GenBank/DDBJ whole genome shotgun (WGS) entry which is preliminary data.</text>
</comment>
<dbReference type="Pfam" id="PF07733">
    <property type="entry name" value="DNA_pol3_alpha"/>
    <property type="match status" value="1"/>
</dbReference>
<dbReference type="Gene3D" id="2.40.50.140">
    <property type="entry name" value="Nucleic acid-binding proteins"/>
    <property type="match status" value="1"/>
</dbReference>
<keyword evidence="6 12" id="KW-0548">Nucleotidyltransferase</keyword>
<dbReference type="InterPro" id="IPR016195">
    <property type="entry name" value="Pol/histidinol_Pase-like"/>
</dbReference>
<dbReference type="NCBIfam" id="NF004226">
    <property type="entry name" value="PRK05673.1"/>
    <property type="match status" value="1"/>
</dbReference>
<dbReference type="NCBIfam" id="NF005298">
    <property type="entry name" value="PRK06826.1"/>
    <property type="match status" value="1"/>
</dbReference>
<dbReference type="InterPro" id="IPR029460">
    <property type="entry name" value="DNAPol_HHH"/>
</dbReference>
<dbReference type="Gene3D" id="3.20.20.140">
    <property type="entry name" value="Metal-dependent hydrolases"/>
    <property type="match status" value="1"/>
</dbReference>
<accession>A0A8I1ABJ1</accession>
<evidence type="ECO:0000256" key="5">
    <source>
        <dbReference type="ARBA" id="ARBA00022679"/>
    </source>
</evidence>
<dbReference type="PANTHER" id="PTHR32294:SF0">
    <property type="entry name" value="DNA POLYMERASE III SUBUNIT ALPHA"/>
    <property type="match status" value="1"/>
</dbReference>
<dbReference type="GO" id="GO:0006260">
    <property type="term" value="P:DNA replication"/>
    <property type="evidence" value="ECO:0007669"/>
    <property type="project" value="UniProtKB-KW"/>
</dbReference>
<keyword evidence="7" id="KW-0235">DNA replication</keyword>
<dbReference type="GO" id="GO:0003887">
    <property type="term" value="F:DNA-directed DNA polymerase activity"/>
    <property type="evidence" value="ECO:0007669"/>
    <property type="project" value="UniProtKB-KW"/>
</dbReference>